<evidence type="ECO:0000256" key="8">
    <source>
        <dbReference type="ARBA" id="ARBA00023306"/>
    </source>
</evidence>
<comment type="catalytic activity">
    <reaction evidence="10">
        <text>di-trans,octa-cis-undecaprenyl diphospho-N-acetyl-alpha-D-muramoyl-L-alanyl-D-glutamyl-meso-2,6-diaminopimeloyl-D-alanyl-D-alanine + UDP-N-acetyl-alpha-D-glucosamine = di-trans,octa-cis-undecaprenyl diphospho-[N-acetyl-alpha-D-glucosaminyl-(1-&gt;4)]-N-acetyl-alpha-D-muramoyl-L-alanyl-D-glutamyl-meso-2,6-diaminopimeloyl-D-alanyl-D-alanine + UDP + H(+)</text>
        <dbReference type="Rhea" id="RHEA:31227"/>
        <dbReference type="ChEBI" id="CHEBI:15378"/>
        <dbReference type="ChEBI" id="CHEBI:57705"/>
        <dbReference type="ChEBI" id="CHEBI:58223"/>
        <dbReference type="ChEBI" id="CHEBI:61387"/>
        <dbReference type="ChEBI" id="CHEBI:61388"/>
        <dbReference type="EC" id="2.4.1.227"/>
    </reaction>
</comment>
<feature type="binding site" evidence="10">
    <location>
        <position position="195"/>
    </location>
    <ligand>
        <name>UDP-N-acetyl-alpha-D-glucosamine</name>
        <dbReference type="ChEBI" id="CHEBI:57705"/>
    </ligand>
</feature>
<evidence type="ECO:0000313" key="14">
    <source>
        <dbReference type="Proteomes" id="UP000002043"/>
    </source>
</evidence>
<keyword evidence="9 10" id="KW-0961">Cell wall biogenesis/degradation</keyword>
<feature type="binding site" evidence="10">
    <location>
        <position position="121"/>
    </location>
    <ligand>
        <name>UDP-N-acetyl-alpha-D-glucosamine</name>
        <dbReference type="ChEBI" id="CHEBI:57705"/>
    </ligand>
</feature>
<dbReference type="GO" id="GO:0005975">
    <property type="term" value="P:carbohydrate metabolic process"/>
    <property type="evidence" value="ECO:0007669"/>
    <property type="project" value="InterPro"/>
</dbReference>
<comment type="similarity">
    <text evidence="10">Belongs to the glycosyltransferase 28 family. MurG subfamily.</text>
</comment>
<evidence type="ECO:0000256" key="1">
    <source>
        <dbReference type="ARBA" id="ARBA00022475"/>
    </source>
</evidence>
<dbReference type="RefSeq" id="WP_012992242.1">
    <property type="nucleotide sequence ID" value="NC_013894.1"/>
</dbReference>
<evidence type="ECO:0000256" key="7">
    <source>
        <dbReference type="ARBA" id="ARBA00023136"/>
    </source>
</evidence>
<dbReference type="GO" id="GO:0009252">
    <property type="term" value="P:peptidoglycan biosynthetic process"/>
    <property type="evidence" value="ECO:0007669"/>
    <property type="project" value="UniProtKB-UniRule"/>
</dbReference>
<dbReference type="EMBL" id="CP001931">
    <property type="protein sequence ID" value="ADC89836.1"/>
    <property type="molecule type" value="Genomic_DNA"/>
</dbReference>
<feature type="domain" description="Glycosyltransferase family 28 N-terminal" evidence="11">
    <location>
        <begin position="4"/>
        <end position="139"/>
    </location>
</feature>
<keyword evidence="4 10" id="KW-0808">Transferase</keyword>
<accession>D3SM56</accession>
<name>D3SM56_THEAH</name>
<keyword evidence="7 10" id="KW-0472">Membrane</keyword>
<comment type="function">
    <text evidence="10">Cell wall formation. Catalyzes the transfer of a GlcNAc subunit on undecaprenyl-pyrophosphoryl-MurNAc-pentapeptide (lipid intermediate I) to form undecaprenyl-pyrophosphoryl-MurNAc-(pentapeptide)GlcNAc (lipid intermediate II).</text>
</comment>
<dbReference type="InterPro" id="IPR006009">
    <property type="entry name" value="GlcNAc_MurG"/>
</dbReference>
<comment type="pathway">
    <text evidence="10">Cell wall biogenesis; peptidoglycan biosynthesis.</text>
</comment>
<dbReference type="InterPro" id="IPR004276">
    <property type="entry name" value="GlycoTrans_28_N"/>
</dbReference>
<dbReference type="SUPFAM" id="SSF53756">
    <property type="entry name" value="UDP-Glycosyltransferase/glycogen phosphorylase"/>
    <property type="match status" value="1"/>
</dbReference>
<dbReference type="UniPathway" id="UPA00219"/>
<keyword evidence="8 10" id="KW-0131">Cell cycle</keyword>
<dbReference type="EC" id="2.4.1.227" evidence="10"/>
<keyword evidence="14" id="KW-1185">Reference proteome</keyword>
<dbReference type="InterPro" id="IPR007235">
    <property type="entry name" value="Glyco_trans_28_C"/>
</dbReference>
<dbReference type="CDD" id="cd03785">
    <property type="entry name" value="GT28_MurG"/>
    <property type="match status" value="1"/>
</dbReference>
<dbReference type="OrthoDB" id="9808936at2"/>
<dbReference type="STRING" id="638303.Thal_1204"/>
<dbReference type="eggNOG" id="COG0707">
    <property type="taxonomic scope" value="Bacteria"/>
</dbReference>
<keyword evidence="1 10" id="KW-1003">Cell membrane</keyword>
<evidence type="ECO:0000256" key="6">
    <source>
        <dbReference type="ARBA" id="ARBA00022984"/>
    </source>
</evidence>
<dbReference type="Pfam" id="PF04101">
    <property type="entry name" value="Glyco_tran_28_C"/>
    <property type="match status" value="1"/>
</dbReference>
<evidence type="ECO:0000256" key="10">
    <source>
        <dbReference type="HAMAP-Rule" id="MF_00033"/>
    </source>
</evidence>
<evidence type="ECO:0000256" key="5">
    <source>
        <dbReference type="ARBA" id="ARBA00022960"/>
    </source>
</evidence>
<dbReference type="KEGG" id="tal:Thal_1204"/>
<dbReference type="Pfam" id="PF03033">
    <property type="entry name" value="Glyco_transf_28"/>
    <property type="match status" value="1"/>
</dbReference>
<dbReference type="PANTHER" id="PTHR21015:SF22">
    <property type="entry name" value="GLYCOSYLTRANSFERASE"/>
    <property type="match status" value="1"/>
</dbReference>
<organism evidence="13 14">
    <name type="scientific">Thermocrinis albus (strain DSM 14484 / JCM 11386 / HI 11/12)</name>
    <dbReference type="NCBI Taxonomy" id="638303"/>
    <lineage>
        <taxon>Bacteria</taxon>
        <taxon>Pseudomonadati</taxon>
        <taxon>Aquificota</taxon>
        <taxon>Aquificia</taxon>
        <taxon>Aquificales</taxon>
        <taxon>Aquificaceae</taxon>
        <taxon>Thermocrinis</taxon>
    </lineage>
</organism>
<comment type="subcellular location">
    <subcellularLocation>
        <location evidence="10">Cell inner membrane</location>
        <topology evidence="10">Peripheral membrane protein</topology>
        <orientation evidence="10">Cytoplasmic side</orientation>
    </subcellularLocation>
</comment>
<dbReference type="GO" id="GO:0050511">
    <property type="term" value="F:undecaprenyldiphospho-muramoylpentapeptide beta-N-acetylglucosaminyltransferase activity"/>
    <property type="evidence" value="ECO:0007669"/>
    <property type="project" value="UniProtKB-UniRule"/>
</dbReference>
<dbReference type="PANTHER" id="PTHR21015">
    <property type="entry name" value="UDP-N-ACETYLGLUCOSAMINE--N-ACETYLMURAMYL-(PENTAPEPTIDE) PYROPHOSPHORYL-UNDECAPRENOL N-ACETYLGLUCOSAMINE TRANSFERASE 1"/>
    <property type="match status" value="1"/>
</dbReference>
<dbReference type="HOGENOM" id="CLU_037404_2_1_0"/>
<dbReference type="GO" id="GO:0051301">
    <property type="term" value="P:cell division"/>
    <property type="evidence" value="ECO:0007669"/>
    <property type="project" value="UniProtKB-KW"/>
</dbReference>
<dbReference type="NCBIfam" id="TIGR01133">
    <property type="entry name" value="murG"/>
    <property type="match status" value="1"/>
</dbReference>
<evidence type="ECO:0000259" key="12">
    <source>
        <dbReference type="Pfam" id="PF04101"/>
    </source>
</evidence>
<dbReference type="GO" id="GO:0051991">
    <property type="term" value="F:UDP-N-acetyl-D-glucosamine:N-acetylmuramoyl-L-alanyl-D-glutamyl-meso-2,6-diaminopimelyl-D-alanyl-D-alanine-diphosphoundecaprenol 4-beta-N-acetylglucosaminlytransferase activity"/>
    <property type="evidence" value="ECO:0007669"/>
    <property type="project" value="RHEA"/>
</dbReference>
<keyword evidence="10" id="KW-0997">Cell inner membrane</keyword>
<evidence type="ECO:0000259" key="11">
    <source>
        <dbReference type="Pfam" id="PF03033"/>
    </source>
</evidence>
<evidence type="ECO:0000256" key="4">
    <source>
        <dbReference type="ARBA" id="ARBA00022679"/>
    </source>
</evidence>
<protein>
    <recommendedName>
        <fullName evidence="10">UDP-N-acetylglucosamine--N-acetylmuramyl-(pentapeptide) pyrophosphoryl-undecaprenol N-acetylglucosamine transferase</fullName>
        <ecNumber evidence="10">2.4.1.227</ecNumber>
    </recommendedName>
    <alternativeName>
        <fullName evidence="10">Undecaprenyl-PP-MurNAc-pentapeptide-UDPGlcNAc GlcNAc transferase</fullName>
    </alternativeName>
</protein>
<feature type="binding site" evidence="10">
    <location>
        <position position="290"/>
    </location>
    <ligand>
        <name>UDP-N-acetyl-alpha-D-glucosamine</name>
        <dbReference type="ChEBI" id="CHEBI:57705"/>
    </ligand>
</feature>
<reference evidence="14" key="1">
    <citation type="journal article" date="2010" name="Stand. Genomic Sci.">
        <title>Complete genome sequence of Thermocrinis albus type strain (HI 11/12T).</title>
        <authorList>
            <person name="Wirth R."/>
            <person name="Sikorski J."/>
            <person name="Brambilla E."/>
            <person name="Misra M."/>
            <person name="Lapidus A."/>
            <person name="Copeland A."/>
            <person name="Nolan M."/>
            <person name="Lucas S."/>
            <person name="Chen F."/>
            <person name="Tice H."/>
            <person name="Cheng J.F."/>
            <person name="Han C."/>
            <person name="Detter J.C."/>
            <person name="Tapia R."/>
            <person name="Bruce D."/>
            <person name="Goodwin L."/>
            <person name="Pitluck S."/>
            <person name="Pati A."/>
            <person name="Anderson I."/>
            <person name="Ivanova N."/>
            <person name="Mavromatis K."/>
            <person name="Mikhailova N."/>
            <person name="Chen A."/>
            <person name="Palaniappan K."/>
            <person name="Bilek Y."/>
            <person name="Hader T."/>
            <person name="Land M."/>
            <person name="Hauser L."/>
            <person name="Chang Y.J."/>
            <person name="Jeffries C.D."/>
            <person name="Tindall B.J."/>
            <person name="Rohde M."/>
            <person name="Goker M."/>
            <person name="Bristow J."/>
            <person name="Eisen J.A."/>
            <person name="Markowitz V."/>
            <person name="Hugenholtz P."/>
            <person name="Kyrpides N.C."/>
            <person name="Klenk H.P."/>
        </authorList>
    </citation>
    <scope>NUCLEOTIDE SEQUENCE [LARGE SCALE GENOMIC DNA]</scope>
    <source>
        <strain evidence="14">DSM 14484 / JCM 11386 / HI 11/12</strain>
    </source>
</reference>
<evidence type="ECO:0000256" key="2">
    <source>
        <dbReference type="ARBA" id="ARBA00022618"/>
    </source>
</evidence>
<keyword evidence="5 10" id="KW-0133">Cell shape</keyword>
<dbReference type="HAMAP" id="MF_00033">
    <property type="entry name" value="MurG"/>
    <property type="match status" value="1"/>
</dbReference>
<proteinExistence type="inferred from homology"/>
<dbReference type="Proteomes" id="UP000002043">
    <property type="component" value="Chromosome"/>
</dbReference>
<dbReference type="Gene3D" id="3.40.50.2000">
    <property type="entry name" value="Glycogen Phosphorylase B"/>
    <property type="match status" value="2"/>
</dbReference>
<comment type="caution">
    <text evidence="10">Lacks conserved residue(s) required for the propagation of feature annotation.</text>
</comment>
<evidence type="ECO:0000256" key="9">
    <source>
        <dbReference type="ARBA" id="ARBA00023316"/>
    </source>
</evidence>
<feature type="domain" description="Glycosyl transferase family 28 C-terminal" evidence="12">
    <location>
        <begin position="188"/>
        <end position="338"/>
    </location>
</feature>
<dbReference type="GO" id="GO:0008360">
    <property type="term" value="P:regulation of cell shape"/>
    <property type="evidence" value="ECO:0007669"/>
    <property type="project" value="UniProtKB-KW"/>
</dbReference>
<keyword evidence="6 10" id="KW-0573">Peptidoglycan synthesis</keyword>
<dbReference type="AlphaFoldDB" id="D3SM56"/>
<keyword evidence="2 10" id="KW-0132">Cell division</keyword>
<evidence type="ECO:0000256" key="3">
    <source>
        <dbReference type="ARBA" id="ARBA00022676"/>
    </source>
</evidence>
<dbReference type="GO" id="GO:0071555">
    <property type="term" value="P:cell wall organization"/>
    <property type="evidence" value="ECO:0007669"/>
    <property type="project" value="UniProtKB-KW"/>
</dbReference>
<feature type="binding site" evidence="10">
    <location>
        <position position="162"/>
    </location>
    <ligand>
        <name>UDP-N-acetyl-alpha-D-glucosamine</name>
        <dbReference type="ChEBI" id="CHEBI:57705"/>
    </ligand>
</feature>
<evidence type="ECO:0000313" key="13">
    <source>
        <dbReference type="EMBL" id="ADC89836.1"/>
    </source>
</evidence>
<sequence length="351" mass="39550">MSRFLISGGGTGGHFFPALALTEWLVKRNYKTIFVGSVRGIEFSLKELLPSEAIFLTSYPFVGVAWHRKLYALVHIAVSSLRLLRHIESRDISVVFGGYASLPLGVASVVRGARLFLHEQNSVPSRTNRLLSNRSEKIFVTFEYSKKFFPLHKVVKTGLPVREQILRHLSLSKEEAREKLGLMTDKPVILVFGGSQGAQFLNTVTVELLSNLPFQSIHVTGDRDFPRVKELYREKKLRGVVFSFFHDMGLLYRASDLAICRAGASSITELSLYGLPALFVPYPHAADDHQFYNAKEIEDLGGGITVRQQEATVEKLREALEKILSDRDRYSEGIRKFALPDACERIFQSTQ</sequence>
<dbReference type="GO" id="GO:0005886">
    <property type="term" value="C:plasma membrane"/>
    <property type="evidence" value="ECO:0007669"/>
    <property type="project" value="UniProtKB-SubCell"/>
</dbReference>
<feature type="binding site" evidence="10">
    <location>
        <begin position="11"/>
        <end position="13"/>
    </location>
    <ligand>
        <name>UDP-N-acetyl-alpha-D-glucosamine</name>
        <dbReference type="ChEBI" id="CHEBI:57705"/>
    </ligand>
</feature>
<keyword evidence="3 10" id="KW-0328">Glycosyltransferase</keyword>
<gene>
    <name evidence="10" type="primary">murG</name>
    <name evidence="13" type="ordered locus">Thal_1204</name>
</gene>
<dbReference type="CAZy" id="GT28">
    <property type="family name" value="Glycosyltransferase Family 28"/>
</dbReference>